<name>A0A840IHS8_9ACTN</name>
<reference evidence="3 4" key="1">
    <citation type="submission" date="2020-08" db="EMBL/GenBank/DDBJ databases">
        <title>Genomic Encyclopedia of Archaeal and Bacterial Type Strains, Phase II (KMG-II): from individual species to whole genera.</title>
        <authorList>
            <person name="Goeker M."/>
        </authorList>
    </citation>
    <scope>NUCLEOTIDE SEQUENCE [LARGE SCALE GENOMIC DNA]</scope>
    <source>
        <strain evidence="3 4">DSM 23288</strain>
    </source>
</reference>
<dbReference type="RefSeq" id="WP_183344799.1">
    <property type="nucleotide sequence ID" value="NZ_JACHNU010000008.1"/>
</dbReference>
<dbReference type="GO" id="GO:0008253">
    <property type="term" value="F:5'-nucleotidase activity"/>
    <property type="evidence" value="ECO:0007669"/>
    <property type="project" value="InterPro"/>
</dbReference>
<evidence type="ECO:0000313" key="4">
    <source>
        <dbReference type="Proteomes" id="UP000585272"/>
    </source>
</evidence>
<dbReference type="InterPro" id="IPR023214">
    <property type="entry name" value="HAD_sf"/>
</dbReference>
<comment type="caution">
    <text evidence="3">The sequence shown here is derived from an EMBL/GenBank/DDBJ whole genome shotgun (WGS) entry which is preliminary data.</text>
</comment>
<dbReference type="Proteomes" id="UP000585272">
    <property type="component" value="Unassembled WGS sequence"/>
</dbReference>
<gene>
    <name evidence="3" type="ORF">BDZ31_004222</name>
</gene>
<dbReference type="EMBL" id="JACHNU010000008">
    <property type="protein sequence ID" value="MBB4664607.1"/>
    <property type="molecule type" value="Genomic_DNA"/>
</dbReference>
<keyword evidence="4" id="KW-1185">Reference proteome</keyword>
<dbReference type="SUPFAM" id="SSF56784">
    <property type="entry name" value="HAD-like"/>
    <property type="match status" value="1"/>
</dbReference>
<feature type="active site" description="Nucleophile" evidence="2">
    <location>
        <position position="6"/>
    </location>
</feature>
<feature type="active site" description="Proton donor" evidence="2">
    <location>
        <position position="8"/>
    </location>
</feature>
<proteinExistence type="inferred from homology"/>
<evidence type="ECO:0000256" key="1">
    <source>
        <dbReference type="ARBA" id="ARBA00009589"/>
    </source>
</evidence>
<evidence type="ECO:0000256" key="2">
    <source>
        <dbReference type="PIRSR" id="PIRSR610708-1"/>
    </source>
</evidence>
<dbReference type="InterPro" id="IPR010708">
    <property type="entry name" value="5'(3')-deoxyribonucleotidase"/>
</dbReference>
<comment type="similarity">
    <text evidence="1">Belongs to the 5'(3')-deoxyribonucleotidase family.</text>
</comment>
<organism evidence="3 4">
    <name type="scientific">Conexibacter arvalis</name>
    <dbReference type="NCBI Taxonomy" id="912552"/>
    <lineage>
        <taxon>Bacteria</taxon>
        <taxon>Bacillati</taxon>
        <taxon>Actinomycetota</taxon>
        <taxon>Thermoleophilia</taxon>
        <taxon>Solirubrobacterales</taxon>
        <taxon>Conexibacteraceae</taxon>
        <taxon>Conexibacter</taxon>
    </lineage>
</organism>
<accession>A0A840IHS8</accession>
<dbReference type="GO" id="GO:0009264">
    <property type="term" value="P:deoxyribonucleotide catabolic process"/>
    <property type="evidence" value="ECO:0007669"/>
    <property type="project" value="InterPro"/>
</dbReference>
<dbReference type="Gene3D" id="3.40.50.1000">
    <property type="entry name" value="HAD superfamily/HAD-like"/>
    <property type="match status" value="1"/>
</dbReference>
<evidence type="ECO:0000313" key="3">
    <source>
        <dbReference type="EMBL" id="MBB4664607.1"/>
    </source>
</evidence>
<protein>
    <recommendedName>
        <fullName evidence="5">Nucleotidase</fullName>
    </recommendedName>
</protein>
<dbReference type="AlphaFoldDB" id="A0A840IHS8"/>
<dbReference type="InterPro" id="IPR036412">
    <property type="entry name" value="HAD-like_sf"/>
</dbReference>
<sequence>MRIAIDIDSTLHDYWQLFSRLARKRFGVTLDYEHQITYEIDRLRPEQVAALTAESHAAEHVLDAVPYAGAVETVAAWKEAGHFIHITSHRAQEAHEPTAQWLERVGLPYDELYCSFDKISRCTEIAIDVLIDDSPDNILRAQEAGIVPATILHPWNRELVEEEGVIAAADWAELGKLLAPVIDGSAAPRG</sequence>
<dbReference type="Pfam" id="PF06941">
    <property type="entry name" value="NT5C"/>
    <property type="match status" value="1"/>
</dbReference>
<evidence type="ECO:0008006" key="5">
    <source>
        <dbReference type="Google" id="ProtNLM"/>
    </source>
</evidence>